<dbReference type="Proteomes" id="UP001152795">
    <property type="component" value="Unassembled WGS sequence"/>
</dbReference>
<accession>A0A6S7GD20</accession>
<gene>
    <name evidence="1" type="ORF">PACLA_8A009819</name>
</gene>
<reference evidence="1" key="1">
    <citation type="submission" date="2020-04" db="EMBL/GenBank/DDBJ databases">
        <authorList>
            <person name="Alioto T."/>
            <person name="Alioto T."/>
            <person name="Gomez Garrido J."/>
        </authorList>
    </citation>
    <scope>NUCLEOTIDE SEQUENCE</scope>
    <source>
        <strain evidence="1">A484AB</strain>
    </source>
</reference>
<comment type="caution">
    <text evidence="1">The sequence shown here is derived from an EMBL/GenBank/DDBJ whole genome shotgun (WGS) entry which is preliminary data.</text>
</comment>
<keyword evidence="2" id="KW-1185">Reference proteome</keyword>
<organism evidence="1 2">
    <name type="scientific">Paramuricea clavata</name>
    <name type="common">Red gorgonian</name>
    <name type="synonym">Violescent sea-whip</name>
    <dbReference type="NCBI Taxonomy" id="317549"/>
    <lineage>
        <taxon>Eukaryota</taxon>
        <taxon>Metazoa</taxon>
        <taxon>Cnidaria</taxon>
        <taxon>Anthozoa</taxon>
        <taxon>Octocorallia</taxon>
        <taxon>Malacalcyonacea</taxon>
        <taxon>Plexauridae</taxon>
        <taxon>Paramuricea</taxon>
    </lineage>
</organism>
<dbReference type="EMBL" id="CACRXK020001136">
    <property type="protein sequence ID" value="CAB3987209.1"/>
    <property type="molecule type" value="Genomic_DNA"/>
</dbReference>
<dbReference type="AlphaFoldDB" id="A0A6S7GD20"/>
<evidence type="ECO:0000313" key="2">
    <source>
        <dbReference type="Proteomes" id="UP001152795"/>
    </source>
</evidence>
<protein>
    <submittedName>
        <fullName evidence="1">Uncharacterized protein</fullName>
    </submittedName>
</protein>
<evidence type="ECO:0000313" key="1">
    <source>
        <dbReference type="EMBL" id="CAB3987209.1"/>
    </source>
</evidence>
<proteinExistence type="predicted"/>
<sequence>MNEQWKQAGVCTDNVSKDKMNFIRLSCVLHVLLSAVLHYIDNPKDETEMREPCAINNEIPASTLKIAQKVLEPISLANTTTESNPNDLIASFGKWFIANCSPSSNDEVSMI</sequence>
<name>A0A6S7GD20_PARCT</name>